<name>A0A0F7F7I9_PAEDU</name>
<dbReference type="Proteomes" id="UP000034189">
    <property type="component" value="Chromosome"/>
</dbReference>
<reference evidence="1 2" key="2">
    <citation type="journal article" date="2016" name="Genome Announc.">
        <title>Genome Sequence of a Gram-Positive Diazotroph, Paenibacillus durus Type Strain ATCC 35681.</title>
        <authorList>
            <person name="Halim M.A."/>
            <person name="Rahman A.Y."/>
            <person name="Sim K.S."/>
            <person name="Yam H.C."/>
            <person name="Rahim A.A."/>
            <person name="Ghazali A.H."/>
            <person name="Najimudin N."/>
        </authorList>
    </citation>
    <scope>NUCLEOTIDE SEQUENCE [LARGE SCALE GENOMIC DNA]</scope>
    <source>
        <strain evidence="1 2">ATCC 35681</strain>
    </source>
</reference>
<dbReference type="HOGENOM" id="CLU_1775601_0_0_9"/>
<dbReference type="RefSeq" id="WP_025697165.1">
    <property type="nucleotide sequence ID" value="NZ_ASQQ01000495.1"/>
</dbReference>
<proteinExistence type="predicted"/>
<evidence type="ECO:0000313" key="1">
    <source>
        <dbReference type="EMBL" id="AKG33932.1"/>
    </source>
</evidence>
<organism evidence="1 2">
    <name type="scientific">Paenibacillus durus ATCC 35681</name>
    <dbReference type="NCBI Taxonomy" id="1333534"/>
    <lineage>
        <taxon>Bacteria</taxon>
        <taxon>Bacillati</taxon>
        <taxon>Bacillota</taxon>
        <taxon>Bacilli</taxon>
        <taxon>Bacillales</taxon>
        <taxon>Paenibacillaceae</taxon>
        <taxon>Paenibacillus</taxon>
    </lineage>
</organism>
<dbReference type="PATRIC" id="fig|1333534.5.peg.986"/>
<dbReference type="EMBL" id="CP011114">
    <property type="protein sequence ID" value="AKG33932.1"/>
    <property type="molecule type" value="Genomic_DNA"/>
</dbReference>
<sequence>MTLEDKLKIVIDGQTVYLLDPVLFKSIKADKEINAIKVNSMDLVSEIIPFIEDNAESSLICYLLGRNWMFCIVYRVDNTWKRVQIENLTCNECGWQGISANPTIPELYLGTPNRWETLEETDFIYSVKCPQCKQELPRVSLWTKTL</sequence>
<dbReference type="AlphaFoldDB" id="A0A0F7F7I9"/>
<gene>
    <name evidence="1" type="ORF">VK70_04500</name>
</gene>
<evidence type="ECO:0000313" key="2">
    <source>
        <dbReference type="Proteomes" id="UP000034189"/>
    </source>
</evidence>
<protein>
    <submittedName>
        <fullName evidence="1">Uncharacterized protein</fullName>
    </submittedName>
</protein>
<reference evidence="1 2" key="1">
    <citation type="submission" date="2015-03" db="EMBL/GenBank/DDBJ databases">
        <authorList>
            <person name="Abdul Halim M."/>
        </authorList>
    </citation>
    <scope>NUCLEOTIDE SEQUENCE [LARGE SCALE GENOMIC DNA]</scope>
    <source>
        <strain evidence="1 2">ATCC 35681</strain>
    </source>
</reference>
<dbReference type="OrthoDB" id="2661859at2"/>
<accession>A0A0F7F7I9</accession>